<evidence type="ECO:0000313" key="1">
    <source>
        <dbReference type="EMBL" id="CAB4984854.1"/>
    </source>
</evidence>
<dbReference type="AlphaFoldDB" id="A0A6J7N430"/>
<dbReference type="EMBL" id="CAFBRD010000054">
    <property type="protein sequence ID" value="CAB5077467.1"/>
    <property type="molecule type" value="Genomic_DNA"/>
</dbReference>
<name>A0A6J7N430_9ZZZZ</name>
<evidence type="ECO:0000313" key="2">
    <source>
        <dbReference type="EMBL" id="CAB5077467.1"/>
    </source>
</evidence>
<reference evidence="1" key="1">
    <citation type="submission" date="2020-05" db="EMBL/GenBank/DDBJ databases">
        <authorList>
            <person name="Chiriac C."/>
            <person name="Salcher M."/>
            <person name="Ghai R."/>
            <person name="Kavagutti S V."/>
        </authorList>
    </citation>
    <scope>NUCLEOTIDE SEQUENCE</scope>
</reference>
<gene>
    <name evidence="1" type="ORF">UFOPK3927_00936</name>
    <name evidence="2" type="ORF">UFOPK4371_01044</name>
</gene>
<sequence>MKWQEGLCLIVGLAERKEAPRTIVVNPRLRCERYSVAKQLIVERQSFSEESKVIQGDCMFETQGPCVGFGMDKSGVSGGWE</sequence>
<accession>A0A6J7N430</accession>
<dbReference type="EMBL" id="CAFBOK010000097">
    <property type="protein sequence ID" value="CAB4984854.1"/>
    <property type="molecule type" value="Genomic_DNA"/>
</dbReference>
<proteinExistence type="predicted"/>
<protein>
    <submittedName>
        <fullName evidence="1">Unannotated protein</fullName>
    </submittedName>
</protein>
<organism evidence="1">
    <name type="scientific">freshwater metagenome</name>
    <dbReference type="NCBI Taxonomy" id="449393"/>
    <lineage>
        <taxon>unclassified sequences</taxon>
        <taxon>metagenomes</taxon>
        <taxon>ecological metagenomes</taxon>
    </lineage>
</organism>